<evidence type="ECO:0000256" key="1">
    <source>
        <dbReference type="ARBA" id="ARBA00006889"/>
    </source>
</evidence>
<dbReference type="AlphaFoldDB" id="D5UZR4"/>
<gene>
    <name evidence="4" type="ordered locus">Arnit_1629</name>
</gene>
<evidence type="ECO:0000313" key="4">
    <source>
        <dbReference type="EMBL" id="ADG93283.1"/>
    </source>
</evidence>
<reference evidence="4 5" key="1">
    <citation type="journal article" date="2010" name="Stand. Genomic Sci.">
        <title>Complete genome sequence of Arcobacter nitrofigilis type strain (CI).</title>
        <authorList>
            <person name="Pati A."/>
            <person name="Gronow S."/>
            <person name="Lapidus A."/>
            <person name="Copeland A."/>
            <person name="Glavina Del Rio T."/>
            <person name="Nolan M."/>
            <person name="Lucas S."/>
            <person name="Tice H."/>
            <person name="Cheng J.F."/>
            <person name="Han C."/>
            <person name="Chertkov O."/>
            <person name="Bruce D."/>
            <person name="Tapia R."/>
            <person name="Goodwin L."/>
            <person name="Pitluck S."/>
            <person name="Liolios K."/>
            <person name="Ivanova N."/>
            <person name="Mavromatis K."/>
            <person name="Chen A."/>
            <person name="Palaniappan K."/>
            <person name="Land M."/>
            <person name="Hauser L."/>
            <person name="Chang Y.J."/>
            <person name="Jeffries C.D."/>
            <person name="Detter J.C."/>
            <person name="Rohde M."/>
            <person name="Goker M."/>
            <person name="Bristow J."/>
            <person name="Eisen J.A."/>
            <person name="Markowitz V."/>
            <person name="Hugenholtz P."/>
            <person name="Klenk H.P."/>
            <person name="Kyrpides N.C."/>
        </authorList>
    </citation>
    <scope>NUCLEOTIDE SEQUENCE [LARGE SCALE GENOMIC DNA]</scope>
    <source>
        <strain evidence="5">ATCC 33309 / DSM 7299 / CCUG 15893 / LMG 7604 / NCTC 12251 / CI</strain>
    </source>
</reference>
<evidence type="ECO:0000259" key="3">
    <source>
        <dbReference type="Pfam" id="PF08212"/>
    </source>
</evidence>
<dbReference type="CDD" id="cd19438">
    <property type="entry name" value="lipocalin_Blc-like"/>
    <property type="match status" value="1"/>
</dbReference>
<dbReference type="STRING" id="572480.Arnit_1629"/>
<evidence type="ECO:0000256" key="2">
    <source>
        <dbReference type="PIRNR" id="PIRNR036893"/>
    </source>
</evidence>
<organism evidence="4 5">
    <name type="scientific">Arcobacter nitrofigilis (strain ATCC 33309 / DSM 7299 / CCUG 15893 / LMG 7604 / NCTC 12251 / CI)</name>
    <name type="common">Campylobacter nitrofigilis</name>
    <dbReference type="NCBI Taxonomy" id="572480"/>
    <lineage>
        <taxon>Bacteria</taxon>
        <taxon>Pseudomonadati</taxon>
        <taxon>Campylobacterota</taxon>
        <taxon>Epsilonproteobacteria</taxon>
        <taxon>Campylobacterales</taxon>
        <taxon>Arcobacteraceae</taxon>
        <taxon>Arcobacter</taxon>
    </lineage>
</organism>
<evidence type="ECO:0000313" key="5">
    <source>
        <dbReference type="Proteomes" id="UP000000939"/>
    </source>
</evidence>
<dbReference type="PANTHER" id="PTHR10612:SF34">
    <property type="entry name" value="APOLIPOPROTEIN D"/>
    <property type="match status" value="1"/>
</dbReference>
<protein>
    <submittedName>
        <fullName evidence="4">Lipocalin family protein</fullName>
    </submittedName>
</protein>
<dbReference type="SUPFAM" id="SSF50814">
    <property type="entry name" value="Lipocalins"/>
    <property type="match status" value="1"/>
</dbReference>
<dbReference type="eggNOG" id="COG3040">
    <property type="taxonomic scope" value="Bacteria"/>
</dbReference>
<feature type="signal peptide" evidence="2">
    <location>
        <begin position="1"/>
        <end position="16"/>
    </location>
</feature>
<dbReference type="Gene3D" id="2.40.128.20">
    <property type="match status" value="1"/>
</dbReference>
<dbReference type="InterPro" id="IPR047202">
    <property type="entry name" value="Lipocalin_Blc-like_dom"/>
</dbReference>
<dbReference type="InterPro" id="IPR022271">
    <property type="entry name" value="Lipocalin_ApoD"/>
</dbReference>
<dbReference type="GO" id="GO:0006950">
    <property type="term" value="P:response to stress"/>
    <property type="evidence" value="ECO:0007669"/>
    <property type="project" value="UniProtKB-ARBA"/>
</dbReference>
<dbReference type="EMBL" id="CP001999">
    <property type="protein sequence ID" value="ADG93283.1"/>
    <property type="molecule type" value="Genomic_DNA"/>
</dbReference>
<dbReference type="InterPro" id="IPR000566">
    <property type="entry name" value="Lipocln_cytosolic_FA-bd_dom"/>
</dbReference>
<comment type="similarity">
    <text evidence="1 2">Belongs to the calycin superfamily. Lipocalin family.</text>
</comment>
<feature type="domain" description="Lipocalin/cytosolic fatty-acid binding" evidence="3">
    <location>
        <begin position="25"/>
        <end position="160"/>
    </location>
</feature>
<sequence length="165" mass="19696" precursor="true">MRVIFLLLFFFFSLYAKTPQSVNYVDPKLFSGTWFEIARTYNYFEKNCLAPTVEYKLVDSNEFKVLNRCYDKNDTNNIIQYEGKAVPKEKDSMSKIDMTYFYIFTSEYRILYLNNYQTAVMASSDFENIWIMSKTKNIKKDELNKILKFLDSFMDTSKLIYSNHS</sequence>
<dbReference type="PANTHER" id="PTHR10612">
    <property type="entry name" value="APOLIPOPROTEIN D"/>
    <property type="match status" value="1"/>
</dbReference>
<keyword evidence="5" id="KW-1185">Reference proteome</keyword>
<keyword evidence="2" id="KW-0732">Signal</keyword>
<feature type="chain" id="PRO_5013436049" evidence="2">
    <location>
        <begin position="17"/>
        <end position="165"/>
    </location>
</feature>
<name>D5UZR4_ARCNC</name>
<dbReference type="PRINTS" id="PR01171">
    <property type="entry name" value="BCTLIPOCALIN"/>
</dbReference>
<dbReference type="RefSeq" id="WP_013135428.1">
    <property type="nucleotide sequence ID" value="NC_014166.1"/>
</dbReference>
<dbReference type="PIRSF" id="PIRSF036893">
    <property type="entry name" value="Lipocalin_ApoD"/>
    <property type="match status" value="1"/>
</dbReference>
<dbReference type="OrthoDB" id="5343851at2"/>
<dbReference type="Proteomes" id="UP000000939">
    <property type="component" value="Chromosome"/>
</dbReference>
<proteinExistence type="inferred from homology"/>
<dbReference type="HOGENOM" id="CLU_068449_3_1_7"/>
<dbReference type="InterPro" id="IPR012674">
    <property type="entry name" value="Calycin"/>
</dbReference>
<dbReference type="Pfam" id="PF08212">
    <property type="entry name" value="Lipocalin_2"/>
    <property type="match status" value="1"/>
</dbReference>
<dbReference type="KEGG" id="ant:Arnit_1629"/>
<dbReference type="InterPro" id="IPR002446">
    <property type="entry name" value="Lipocalin_bac"/>
</dbReference>
<accession>D5UZR4</accession>